<evidence type="ECO:0008006" key="4">
    <source>
        <dbReference type="Google" id="ProtNLM"/>
    </source>
</evidence>
<keyword evidence="3" id="KW-1185">Reference proteome</keyword>
<accession>A0A163K932</accession>
<proteinExistence type="predicted"/>
<comment type="caution">
    <text evidence="2">The sequence shown here is derived from an EMBL/GenBank/DDBJ whole genome shotgun (WGS) entry which is preliminary data.</text>
</comment>
<dbReference type="RefSeq" id="WP_197477092.1">
    <property type="nucleotide sequence ID" value="NZ_CP147845.1"/>
</dbReference>
<feature type="coiled-coil region" evidence="1">
    <location>
        <begin position="100"/>
        <end position="127"/>
    </location>
</feature>
<sequence>MTNSGSPWANMDESSQRRVDSDSSHNLFWITDLQGNYGFCIQVADTIIFTDNKIKLKGISIIKRKAKKNTIELFLILNKKEEWEIFLSLCEDLVAVTKRYDTSEKMLTAVENRLKRWQQLLKQDLNQVFTIEKQMGLFSELLCLKEVAAHKVGLNQAIVSWVGPEFDKQDFLLDGAVVEVKSHRTSKGEIAHISSLQQLHSEKEPLYLMSYALTVSENGLNVEDISHSIRTLLMAGSNEILDLFENKLMQYGYIPEIIKEPLQQFILDKTKLFKISDSFPKIVPMDVKNQIVHVQYSIDLSLCSEFEIEVETFLQEGGN</sequence>
<evidence type="ECO:0000313" key="3">
    <source>
        <dbReference type="Proteomes" id="UP000076796"/>
    </source>
</evidence>
<protein>
    <recommendedName>
        <fullName evidence="4">PD-(D/E)XK motif protein</fullName>
    </recommendedName>
</protein>
<gene>
    <name evidence="2" type="ORF">AWU65_14595</name>
</gene>
<name>A0A163K932_9BACL</name>
<dbReference type="AlphaFoldDB" id="A0A163K932"/>
<organism evidence="2 3">
    <name type="scientific">Paenibacillus glucanolyticus</name>
    <dbReference type="NCBI Taxonomy" id="59843"/>
    <lineage>
        <taxon>Bacteria</taxon>
        <taxon>Bacillati</taxon>
        <taxon>Bacillota</taxon>
        <taxon>Bacilli</taxon>
        <taxon>Bacillales</taxon>
        <taxon>Paenibacillaceae</taxon>
        <taxon>Paenibacillus</taxon>
    </lineage>
</organism>
<evidence type="ECO:0000256" key="1">
    <source>
        <dbReference type="SAM" id="Coils"/>
    </source>
</evidence>
<dbReference type="InterPro" id="IPR025534">
    <property type="entry name" value="DUF4420"/>
</dbReference>
<dbReference type="Pfam" id="PF14390">
    <property type="entry name" value="DUF4420"/>
    <property type="match status" value="1"/>
</dbReference>
<reference evidence="2" key="1">
    <citation type="journal article" date="2016" name="Genome Announc.">
        <title>Draft genomes of two strains of Paenibacillus glucanolyticus with capability to degrade lignocellulose.</title>
        <authorList>
            <person name="Mathews S.L."/>
            <person name="Pawlak J."/>
            <person name="Grunden A.M."/>
        </authorList>
    </citation>
    <scope>NUCLEOTIDE SEQUENCE [LARGE SCALE GENOMIC DNA]</scope>
    <source>
        <strain evidence="2">SLM1</strain>
    </source>
</reference>
<dbReference type="EMBL" id="LWMH01000001">
    <property type="protein sequence ID" value="KZS47066.1"/>
    <property type="molecule type" value="Genomic_DNA"/>
</dbReference>
<evidence type="ECO:0000313" key="2">
    <source>
        <dbReference type="EMBL" id="KZS47066.1"/>
    </source>
</evidence>
<dbReference type="Proteomes" id="UP000076796">
    <property type="component" value="Unassembled WGS sequence"/>
</dbReference>
<keyword evidence="1" id="KW-0175">Coiled coil</keyword>
<dbReference type="GeneID" id="97557552"/>